<protein>
    <submittedName>
        <fullName evidence="2">Uncharacterized protein</fullName>
    </submittedName>
</protein>
<dbReference type="Proteomes" id="UP001151760">
    <property type="component" value="Unassembled WGS sequence"/>
</dbReference>
<evidence type="ECO:0000313" key="3">
    <source>
        <dbReference type="Proteomes" id="UP001151760"/>
    </source>
</evidence>
<evidence type="ECO:0000256" key="1">
    <source>
        <dbReference type="SAM" id="MobiDB-lite"/>
    </source>
</evidence>
<reference evidence="2" key="2">
    <citation type="submission" date="2022-01" db="EMBL/GenBank/DDBJ databases">
        <authorList>
            <person name="Yamashiro T."/>
            <person name="Shiraishi A."/>
            <person name="Satake H."/>
            <person name="Nakayama K."/>
        </authorList>
    </citation>
    <scope>NUCLEOTIDE SEQUENCE</scope>
</reference>
<proteinExistence type="predicted"/>
<feature type="compositionally biased region" description="Polar residues" evidence="1">
    <location>
        <begin position="1"/>
        <end position="22"/>
    </location>
</feature>
<name>A0ABQ5AZL9_9ASTR</name>
<keyword evidence="3" id="KW-1185">Reference proteome</keyword>
<dbReference type="EMBL" id="BQNB010012767">
    <property type="protein sequence ID" value="GJT07643.1"/>
    <property type="molecule type" value="Genomic_DNA"/>
</dbReference>
<gene>
    <name evidence="2" type="ORF">Tco_0842105</name>
</gene>
<organism evidence="2 3">
    <name type="scientific">Tanacetum coccineum</name>
    <dbReference type="NCBI Taxonomy" id="301880"/>
    <lineage>
        <taxon>Eukaryota</taxon>
        <taxon>Viridiplantae</taxon>
        <taxon>Streptophyta</taxon>
        <taxon>Embryophyta</taxon>
        <taxon>Tracheophyta</taxon>
        <taxon>Spermatophyta</taxon>
        <taxon>Magnoliopsida</taxon>
        <taxon>eudicotyledons</taxon>
        <taxon>Gunneridae</taxon>
        <taxon>Pentapetalae</taxon>
        <taxon>asterids</taxon>
        <taxon>campanulids</taxon>
        <taxon>Asterales</taxon>
        <taxon>Asteraceae</taxon>
        <taxon>Asteroideae</taxon>
        <taxon>Anthemideae</taxon>
        <taxon>Anthemidinae</taxon>
        <taxon>Tanacetum</taxon>
    </lineage>
</organism>
<sequence>MSNCSLALSVTNQEKQPSFQSPKDSKEPHLSDISGHLEKALAITPVDPAHPFELPPSGNTVIDFVNELGKDFWHDKPRHPVLQILWGIALKLCDHRKAIVEVVLLNGGSNIFSHKASHKASLKDPKKKVTPLLIPYGRVIPSDIRTTWKSITNIHRRPDYCCSTYW</sequence>
<reference evidence="2" key="1">
    <citation type="journal article" date="2022" name="Int. J. Mol. Sci.">
        <title>Draft Genome of Tanacetum Coccineum: Genomic Comparison of Closely Related Tanacetum-Family Plants.</title>
        <authorList>
            <person name="Yamashiro T."/>
            <person name="Shiraishi A."/>
            <person name="Nakayama K."/>
            <person name="Satake H."/>
        </authorList>
    </citation>
    <scope>NUCLEOTIDE SEQUENCE</scope>
</reference>
<feature type="region of interest" description="Disordered" evidence="1">
    <location>
        <begin position="1"/>
        <end position="31"/>
    </location>
</feature>
<accession>A0ABQ5AZL9</accession>
<comment type="caution">
    <text evidence="2">The sequence shown here is derived from an EMBL/GenBank/DDBJ whole genome shotgun (WGS) entry which is preliminary data.</text>
</comment>
<evidence type="ECO:0000313" key="2">
    <source>
        <dbReference type="EMBL" id="GJT07643.1"/>
    </source>
</evidence>